<keyword evidence="2" id="KW-1185">Reference proteome</keyword>
<accession>A0ABS8CSQ9</accession>
<gene>
    <name evidence="1" type="ORF">H0485_20715</name>
</gene>
<dbReference type="RefSeq" id="WP_226937815.1">
    <property type="nucleotide sequence ID" value="NZ_JACDXX010000051.1"/>
</dbReference>
<organism evidence="1 2">
    <name type="scientific">Pseudogemmobacter faecipullorum</name>
    <dbReference type="NCBI Taxonomy" id="2755041"/>
    <lineage>
        <taxon>Bacteria</taxon>
        <taxon>Pseudomonadati</taxon>
        <taxon>Pseudomonadota</taxon>
        <taxon>Alphaproteobacteria</taxon>
        <taxon>Rhodobacterales</taxon>
        <taxon>Paracoccaceae</taxon>
        <taxon>Pseudogemmobacter</taxon>
    </lineage>
</organism>
<keyword evidence="1" id="KW-0238">DNA-binding</keyword>
<comment type="caution">
    <text evidence="1">The sequence shown here is derived from an EMBL/GenBank/DDBJ whole genome shotgun (WGS) entry which is preliminary data.</text>
</comment>
<protein>
    <submittedName>
        <fullName evidence="1">DNA-binding protein</fullName>
    </submittedName>
</protein>
<dbReference type="GO" id="GO:0003677">
    <property type="term" value="F:DNA binding"/>
    <property type="evidence" value="ECO:0007669"/>
    <property type="project" value="UniProtKB-KW"/>
</dbReference>
<reference evidence="1 2" key="1">
    <citation type="submission" date="2020-07" db="EMBL/GenBank/DDBJ databases">
        <title>Pseudogemmobacter sp. nov., isolated from poultry manure in Taiwan.</title>
        <authorList>
            <person name="Lin S.-Y."/>
            <person name="Tang Y.-S."/>
            <person name="Young C.-C."/>
        </authorList>
    </citation>
    <scope>NUCLEOTIDE SEQUENCE [LARGE SCALE GENOMIC DNA]</scope>
    <source>
        <strain evidence="1 2">CC-YST710</strain>
    </source>
</reference>
<dbReference type="Proteomes" id="UP001198571">
    <property type="component" value="Unassembled WGS sequence"/>
</dbReference>
<dbReference type="EMBL" id="JACDXX010000051">
    <property type="protein sequence ID" value="MCB5412394.1"/>
    <property type="molecule type" value="Genomic_DNA"/>
</dbReference>
<evidence type="ECO:0000313" key="1">
    <source>
        <dbReference type="EMBL" id="MCB5412394.1"/>
    </source>
</evidence>
<proteinExistence type="predicted"/>
<sequence>MGKHAHISYQPRLLGAAEAAAYMGVSETKLRGLNIPRRMMDGRRLFDRFDLDRFASDLPYEKDTLGENTCDAVFD</sequence>
<name>A0ABS8CSQ9_9RHOB</name>
<evidence type="ECO:0000313" key="2">
    <source>
        <dbReference type="Proteomes" id="UP001198571"/>
    </source>
</evidence>